<sequence length="824" mass="90049">MDNAESFDPELEAALALSRVDFFGAADDDLALIAALEASQADVRTSADTDLDRALEASLFASALSGDEDPKEVEEALIASRQEHQKDAKKRDLIRKQEDGSDLFQAALRASRVDLGPRGISQVAKIMATGDPNLGQASVLAKGADRFNGRPAAAAKSATRPEAKRGASSSALRETGAALAQGKRLTGDKKVLLERWLGKGKDLMSQLERLEELRPGTAKRLKEAVRSIGLVEEVAGRTRWLRLRTSGWLARAGGCFLLLLVAAFFVESSVWGEKSTEVGQEQRSSVWDSRFVIGLATAHRGVDSWDTGRCDAKIPQYSHGIMALFAMATIASIRAGPLVPSLLAPRCGRAAPRPPRVGSGGNAAAVVATAALARSKRRRGKAKPMPEDQAVYPAKDLCSRCGFCNTSLVGRVQEACAFLGDGMARLDQLEERVHGRQRNLEDEMELYFGVTVEDGVVPLQVLPEQRPAQRAWTGLVTSMACALLAAGRVDAVLCVAAESPKKRLEPRPILARTVEEVLKCGGVKPMLSPNLLPLEELWQVRGEDIKRLLFIGVGCQVQALRSVEEDLGLDELYVLGTNCVDNPRDSEALQRFLRSASETPETAVGFEFMQDNRIHVKHADGRYEKIPVFALKEPENCTGVIAKSCYACFDYVNALTDLTVGYMAAPWQGGRMTEHQQYCVVRNQKGQQMLDLLAEKLDVGQASSLVPNGWSLPRSQLVPSVLSPELDLAFGRRRRREAPPRWLAELLSDVVTALGPRGVEFAKGSIDRAALRNLVCLEVDLLRQRAGPGRELEEILPRHAKVIRARYQELLQEMLEKYQGAQVQ</sequence>
<organism evidence="4">
    <name type="scientific">Cladocopium goreaui</name>
    <dbReference type="NCBI Taxonomy" id="2562237"/>
    <lineage>
        <taxon>Eukaryota</taxon>
        <taxon>Sar</taxon>
        <taxon>Alveolata</taxon>
        <taxon>Dinophyceae</taxon>
        <taxon>Suessiales</taxon>
        <taxon>Symbiodiniaceae</taxon>
        <taxon>Cladocopium</taxon>
    </lineage>
</organism>
<feature type="domain" description="Coenzyme F420 hydrogenase/dehydrogenase beta subunit N-terminal" evidence="2">
    <location>
        <begin position="469"/>
        <end position="532"/>
    </location>
</feature>
<dbReference type="OrthoDB" id="443255at2759"/>
<dbReference type="EMBL" id="CAMXCT030002780">
    <property type="protein sequence ID" value="CAL4787751.1"/>
    <property type="molecule type" value="Genomic_DNA"/>
</dbReference>
<dbReference type="EMBL" id="CAMXCT020002780">
    <property type="protein sequence ID" value="CAL1153814.1"/>
    <property type="molecule type" value="Genomic_DNA"/>
</dbReference>
<accession>A0A9P1CY83</accession>
<evidence type="ECO:0000313" key="4">
    <source>
        <dbReference type="EMBL" id="CAI4000439.1"/>
    </source>
</evidence>
<feature type="region of interest" description="Disordered" evidence="1">
    <location>
        <begin position="150"/>
        <end position="173"/>
    </location>
</feature>
<dbReference type="InterPro" id="IPR045220">
    <property type="entry name" value="FRHB/FDHB/HCAR-like"/>
</dbReference>
<proteinExistence type="predicted"/>
<dbReference type="Proteomes" id="UP001152797">
    <property type="component" value="Unassembled WGS sequence"/>
</dbReference>
<evidence type="ECO:0000259" key="3">
    <source>
        <dbReference type="Pfam" id="PF04432"/>
    </source>
</evidence>
<reference evidence="5 6" key="2">
    <citation type="submission" date="2024-05" db="EMBL/GenBank/DDBJ databases">
        <authorList>
            <person name="Chen Y."/>
            <person name="Shah S."/>
            <person name="Dougan E. K."/>
            <person name="Thang M."/>
            <person name="Chan C."/>
        </authorList>
    </citation>
    <scope>NUCLEOTIDE SEQUENCE [LARGE SCALE GENOMIC DNA]</scope>
</reference>
<reference evidence="4" key="1">
    <citation type="submission" date="2022-10" db="EMBL/GenBank/DDBJ databases">
        <authorList>
            <person name="Chen Y."/>
            <person name="Dougan E. K."/>
            <person name="Chan C."/>
            <person name="Rhodes N."/>
            <person name="Thang M."/>
        </authorList>
    </citation>
    <scope>NUCLEOTIDE SEQUENCE</scope>
</reference>
<dbReference type="Pfam" id="PF04432">
    <property type="entry name" value="FrhB_FdhB_C"/>
    <property type="match status" value="1"/>
</dbReference>
<dbReference type="PANTHER" id="PTHR31332:SF0">
    <property type="entry name" value="7-HYDROXYMETHYL CHLOROPHYLL A REDUCTASE, CHLOROPLASTIC"/>
    <property type="match status" value="1"/>
</dbReference>
<name>A0A9P1CY83_9DINO</name>
<gene>
    <name evidence="4" type="ORF">C1SCF055_LOCUS26557</name>
</gene>
<dbReference type="EMBL" id="CAMXCT010002780">
    <property type="protein sequence ID" value="CAI4000439.1"/>
    <property type="molecule type" value="Genomic_DNA"/>
</dbReference>
<evidence type="ECO:0000256" key="1">
    <source>
        <dbReference type="SAM" id="MobiDB-lite"/>
    </source>
</evidence>
<evidence type="ECO:0000259" key="2">
    <source>
        <dbReference type="Pfam" id="PF04422"/>
    </source>
</evidence>
<evidence type="ECO:0000313" key="6">
    <source>
        <dbReference type="Proteomes" id="UP001152797"/>
    </source>
</evidence>
<dbReference type="PANTHER" id="PTHR31332">
    <property type="entry name" value="7-HYDROXYMETHYL CHLOROPHYLL A REDUCTASE, CHLOROPLASTIC"/>
    <property type="match status" value="1"/>
</dbReference>
<dbReference type="InterPro" id="IPR007516">
    <property type="entry name" value="Co_F420_Hydgase/DH_bsu_N"/>
</dbReference>
<evidence type="ECO:0000313" key="5">
    <source>
        <dbReference type="EMBL" id="CAL4787751.1"/>
    </source>
</evidence>
<dbReference type="GO" id="GO:0052592">
    <property type="term" value="F:oxidoreductase activity, acting on CH or CH2 groups, with an iron-sulfur protein as acceptor"/>
    <property type="evidence" value="ECO:0007669"/>
    <property type="project" value="TreeGrafter"/>
</dbReference>
<dbReference type="InterPro" id="IPR007525">
    <property type="entry name" value="FrhB_FdhB_C"/>
</dbReference>
<feature type="domain" description="Coenzyme F420 hydrogenase/dehydrogenase beta subunit C-terminal" evidence="3">
    <location>
        <begin position="546"/>
        <end position="696"/>
    </location>
</feature>
<comment type="caution">
    <text evidence="4">The sequence shown here is derived from an EMBL/GenBank/DDBJ whole genome shotgun (WGS) entry which is preliminary data.</text>
</comment>
<dbReference type="Pfam" id="PF04422">
    <property type="entry name" value="FrhB_FdhB_N"/>
    <property type="match status" value="1"/>
</dbReference>
<dbReference type="AlphaFoldDB" id="A0A9P1CY83"/>
<protein>
    <submittedName>
        <fullName evidence="5">7-hydroxymethyl chlorophyll a reductase, chloroplastic</fullName>
    </submittedName>
</protein>
<keyword evidence="6" id="KW-1185">Reference proteome</keyword>